<feature type="coiled-coil region" evidence="1">
    <location>
        <begin position="210"/>
        <end position="258"/>
    </location>
</feature>
<feature type="coiled-coil region" evidence="1">
    <location>
        <begin position="64"/>
        <end position="148"/>
    </location>
</feature>
<name>A0AAD4QZ64_9BILA</name>
<dbReference type="AlphaFoldDB" id="A0AAD4QZ64"/>
<reference evidence="3" key="1">
    <citation type="submission" date="2022-01" db="EMBL/GenBank/DDBJ databases">
        <title>Genome Sequence Resource for Two Populations of Ditylenchus destructor, the Migratory Endoparasitic Phytonematode.</title>
        <authorList>
            <person name="Zhang H."/>
            <person name="Lin R."/>
            <person name="Xie B."/>
        </authorList>
    </citation>
    <scope>NUCLEOTIDE SEQUENCE</scope>
    <source>
        <strain evidence="3">BazhouSP</strain>
    </source>
</reference>
<organism evidence="3 4">
    <name type="scientific">Ditylenchus destructor</name>
    <dbReference type="NCBI Taxonomy" id="166010"/>
    <lineage>
        <taxon>Eukaryota</taxon>
        <taxon>Metazoa</taxon>
        <taxon>Ecdysozoa</taxon>
        <taxon>Nematoda</taxon>
        <taxon>Chromadorea</taxon>
        <taxon>Rhabditida</taxon>
        <taxon>Tylenchina</taxon>
        <taxon>Tylenchomorpha</taxon>
        <taxon>Sphaerularioidea</taxon>
        <taxon>Anguinidae</taxon>
        <taxon>Anguininae</taxon>
        <taxon>Ditylenchus</taxon>
    </lineage>
</organism>
<dbReference type="EMBL" id="JAKKPZ010000185">
    <property type="protein sequence ID" value="KAI1699290.1"/>
    <property type="molecule type" value="Genomic_DNA"/>
</dbReference>
<feature type="compositionally biased region" description="Low complexity" evidence="2">
    <location>
        <begin position="1"/>
        <end position="15"/>
    </location>
</feature>
<comment type="caution">
    <text evidence="3">The sequence shown here is derived from an EMBL/GenBank/DDBJ whole genome shotgun (WGS) entry which is preliminary data.</text>
</comment>
<dbReference type="Proteomes" id="UP001201812">
    <property type="component" value="Unassembled WGS sequence"/>
</dbReference>
<feature type="region of interest" description="Disordered" evidence="2">
    <location>
        <begin position="1"/>
        <end position="26"/>
    </location>
</feature>
<evidence type="ECO:0000313" key="3">
    <source>
        <dbReference type="EMBL" id="KAI1699290.1"/>
    </source>
</evidence>
<evidence type="ECO:0000256" key="2">
    <source>
        <dbReference type="SAM" id="MobiDB-lite"/>
    </source>
</evidence>
<accession>A0AAD4QZ64</accession>
<gene>
    <name evidence="3" type="ORF">DdX_17420</name>
</gene>
<sequence length="437" mass="50881">MSGSNSRRSSDASMGKSSNLKSRDYAAKTKEIKEKLTNARKMSQEFAKKVADDDDLKEDRHYDLDVLEAEIKKRAHDLAKYREKARKKREKESQKVEKMVDRAIVEQKKLVYEDDCESDTERTLVEELEALRFEAKRLADEIAFEQKQNAEYAEITEHELIKAEEEATHEALELSQRQKEDWYDIENHLRDLTINKDLAIRKVKSLGGKVKMIREDLEEKRDNLQDYRKDAISAEEAFLKIRSEIEMAEKELQTLSQNDDDAHVWLEHLRRKEARIRLLQEGDEEIDEEITSAINIIKDIAKKKLALEDKLRKLHQREADASKWAEFQQSKVSREIIVIHTNEHMLAETEAELHQAQVELQELSEEKKRAKADAVEFRDKAAEATAKAKKLAGMIKKERREAQATLQNIVGEEREAVHEAYQLGKGLKPYNNQTVIF</sequence>
<feature type="coiled-coil region" evidence="1">
    <location>
        <begin position="346"/>
        <end position="415"/>
    </location>
</feature>
<evidence type="ECO:0000256" key="1">
    <source>
        <dbReference type="SAM" id="Coils"/>
    </source>
</evidence>
<keyword evidence="4" id="KW-1185">Reference proteome</keyword>
<protein>
    <submittedName>
        <fullName evidence="3">Uncharacterized protein</fullName>
    </submittedName>
</protein>
<evidence type="ECO:0000313" key="4">
    <source>
        <dbReference type="Proteomes" id="UP001201812"/>
    </source>
</evidence>
<keyword evidence="1" id="KW-0175">Coiled coil</keyword>
<proteinExistence type="predicted"/>